<dbReference type="RefSeq" id="WP_175201648.1">
    <property type="nucleotide sequence ID" value="NZ_CADILH010000003.1"/>
</dbReference>
<accession>A0A6S7F3X9</accession>
<reference evidence="2 3" key="1">
    <citation type="submission" date="2020-04" db="EMBL/GenBank/DDBJ databases">
        <authorList>
            <person name="De Canck E."/>
        </authorList>
    </citation>
    <scope>NUCLEOTIDE SEQUENCE [LARGE SCALE GENOMIC DNA]</scope>
    <source>
        <strain evidence="2 3">LMG 6000</strain>
    </source>
</reference>
<evidence type="ECO:0000313" key="3">
    <source>
        <dbReference type="Proteomes" id="UP000494183"/>
    </source>
</evidence>
<feature type="region of interest" description="Disordered" evidence="1">
    <location>
        <begin position="36"/>
        <end position="71"/>
    </location>
</feature>
<name>A0A6S7F3X9_9BURK</name>
<proteinExistence type="predicted"/>
<gene>
    <name evidence="2" type="ORF">LMG6000_02254</name>
</gene>
<dbReference type="EMBL" id="CADILH010000003">
    <property type="protein sequence ID" value="CAB3931638.1"/>
    <property type="molecule type" value="Genomic_DNA"/>
</dbReference>
<evidence type="ECO:0000313" key="2">
    <source>
        <dbReference type="EMBL" id="CAB3931638.1"/>
    </source>
</evidence>
<evidence type="ECO:0000256" key="1">
    <source>
        <dbReference type="SAM" id="MobiDB-lite"/>
    </source>
</evidence>
<protein>
    <submittedName>
        <fullName evidence="2">Uncharacterized protein</fullName>
    </submittedName>
</protein>
<dbReference type="Proteomes" id="UP000494183">
    <property type="component" value="Unassembled WGS sequence"/>
</dbReference>
<feature type="compositionally biased region" description="Gly residues" evidence="1">
    <location>
        <begin position="62"/>
        <end position="71"/>
    </location>
</feature>
<keyword evidence="3" id="KW-1185">Reference proteome</keyword>
<dbReference type="AlphaFoldDB" id="A0A6S7F3X9"/>
<sequence length="71" mass="7294">MKVRAIKHGFYGDDLKAPGDVFEVKDGSKAKWFVPASDDDLETADSGNARGGGSRRGNATKAGGGSGPSPQ</sequence>
<organism evidence="2 3">
    <name type="scientific">Achromobacter insolitus</name>
    <dbReference type="NCBI Taxonomy" id="217204"/>
    <lineage>
        <taxon>Bacteria</taxon>
        <taxon>Pseudomonadati</taxon>
        <taxon>Pseudomonadota</taxon>
        <taxon>Betaproteobacteria</taxon>
        <taxon>Burkholderiales</taxon>
        <taxon>Alcaligenaceae</taxon>
        <taxon>Achromobacter</taxon>
    </lineage>
</organism>